<feature type="compositionally biased region" description="Basic and acidic residues" evidence="1">
    <location>
        <begin position="67"/>
        <end position="89"/>
    </location>
</feature>
<evidence type="ECO:0000313" key="3">
    <source>
        <dbReference type="Proteomes" id="UP000042958"/>
    </source>
</evidence>
<feature type="compositionally biased region" description="Basic and acidic residues" evidence="1">
    <location>
        <begin position="215"/>
        <end position="245"/>
    </location>
</feature>
<feature type="region of interest" description="Disordered" evidence="1">
    <location>
        <begin position="1"/>
        <end position="283"/>
    </location>
</feature>
<feature type="compositionally biased region" description="Low complexity" evidence="1">
    <location>
        <begin position="124"/>
        <end position="152"/>
    </location>
</feature>
<dbReference type="STRING" id="104259.A0A0F7TS88"/>
<sequence>MEAVSKVVNAATTALWGDGSTVQQQHGEEPIAGVQGKGNFNDPFDAGNREEQPDAPSSEGNTAPQEPRLDGAKTDPTRKDLVTDTKTDDVDLETTSPSAPSAPILVLPTLTSSALSPVPVAGGPTSSTPAEAAAPSSSTPAEVAAPSSSTTAKADAPLSLTPVEAGGSSAVTSEPKTEQRSTETSEGQSSQTSNAADREVSEEALKGPQGPVPAHAEDFEKEAKGIKPAKKEGGSGENDSSKSTDKSSQGSEKGNGNGKQSPLHKMKEKLSKVAHPRHGSNKA</sequence>
<keyword evidence="3" id="KW-1185">Reference proteome</keyword>
<evidence type="ECO:0008006" key="4">
    <source>
        <dbReference type="Google" id="ProtNLM"/>
    </source>
</evidence>
<feature type="compositionally biased region" description="Basic and acidic residues" evidence="1">
    <location>
        <begin position="196"/>
        <end position="205"/>
    </location>
</feature>
<dbReference type="EMBL" id="CDHK01000006">
    <property type="protein sequence ID" value="CEJ58666.1"/>
    <property type="molecule type" value="Genomic_DNA"/>
</dbReference>
<accession>A0A0F7TS88</accession>
<reference evidence="3" key="1">
    <citation type="journal article" date="2015" name="Genome Announc.">
        <title>Draft genome sequence of the fungus Penicillium brasilianum MG11.</title>
        <authorList>
            <person name="Horn F."/>
            <person name="Linde J."/>
            <person name="Mattern D.J."/>
            <person name="Walther G."/>
            <person name="Guthke R."/>
            <person name="Brakhage A.A."/>
            <person name="Valiante V."/>
        </authorList>
    </citation>
    <scope>NUCLEOTIDE SEQUENCE [LARGE SCALE GENOMIC DNA]</scope>
    <source>
        <strain evidence="3">MG11</strain>
    </source>
</reference>
<feature type="compositionally biased region" description="Polar residues" evidence="1">
    <location>
        <begin position="249"/>
        <end position="260"/>
    </location>
</feature>
<dbReference type="AlphaFoldDB" id="A0A0F7TS88"/>
<feature type="compositionally biased region" description="Basic residues" evidence="1">
    <location>
        <begin position="262"/>
        <end position="283"/>
    </location>
</feature>
<protein>
    <recommendedName>
        <fullName evidence="4">Glycine-rich cell wall structural protein 1</fullName>
    </recommendedName>
</protein>
<feature type="compositionally biased region" description="Low complexity" evidence="1">
    <location>
        <begin position="184"/>
        <end position="193"/>
    </location>
</feature>
<gene>
    <name evidence="2" type="ORF">PMG11_07316</name>
</gene>
<proteinExistence type="predicted"/>
<evidence type="ECO:0000256" key="1">
    <source>
        <dbReference type="SAM" id="MobiDB-lite"/>
    </source>
</evidence>
<dbReference type="Proteomes" id="UP000042958">
    <property type="component" value="Unassembled WGS sequence"/>
</dbReference>
<evidence type="ECO:0000313" key="2">
    <source>
        <dbReference type="EMBL" id="CEJ58666.1"/>
    </source>
</evidence>
<name>A0A0F7TS88_PENBI</name>
<organism evidence="2 3">
    <name type="scientific">Penicillium brasilianum</name>
    <dbReference type="NCBI Taxonomy" id="104259"/>
    <lineage>
        <taxon>Eukaryota</taxon>
        <taxon>Fungi</taxon>
        <taxon>Dikarya</taxon>
        <taxon>Ascomycota</taxon>
        <taxon>Pezizomycotina</taxon>
        <taxon>Eurotiomycetes</taxon>
        <taxon>Eurotiomycetidae</taxon>
        <taxon>Eurotiales</taxon>
        <taxon>Aspergillaceae</taxon>
        <taxon>Penicillium</taxon>
    </lineage>
</organism>
<dbReference type="OrthoDB" id="5388207at2759"/>